<feature type="region of interest" description="Disordered" evidence="1">
    <location>
        <begin position="124"/>
        <end position="154"/>
    </location>
</feature>
<feature type="non-terminal residue" evidence="2">
    <location>
        <position position="1"/>
    </location>
</feature>
<dbReference type="EMBL" id="JAHLQT010046319">
    <property type="protein sequence ID" value="KAG7153654.1"/>
    <property type="molecule type" value="Genomic_DNA"/>
</dbReference>
<feature type="compositionally biased region" description="Acidic residues" evidence="1">
    <location>
        <begin position="135"/>
        <end position="144"/>
    </location>
</feature>
<sequence>SHSTTSFSSVSGDPQLLDVFQGVFPPPPPPAWQVDQFRKNLPTDVTFSSSPVGCGRRTALVTLGAVLCLQGATAEVPNGFLQPLGEQHSRRAAVLGQKQQDSPSYMYNSRRDMVLFHEDLMHGTRQQKTSTVTPESEDVEEAQETGDNVPISRSPRFLFNSLFNQFQKNKKKEEEEEEEEKDNADKEFSRLSHSHQGGYPYYPLSPVFVPFHHQPVVQPIILGLNSQPLHQQLYPKPHQYPMTVTNPEPQTIVVTQQAPVVLTHTVTHTRAAMMQTQGSDGLLLNILASKLHDLESGSNNYSSWDLNPFKKFHQNTSLGNSGHLVQVIEPDPVLPYQHMTTQIVIQQQTDTERPSSGYLVFESPANFIQNGIKRVHNNIRAIGDGISNQIGRGVENFRNIINRNTNTARTLIPLYQPVEEQLLKRSSPSAQQLLVDNPTIVSQRAADRNIWSVGGKRRRSRWRTEATVKGFGQPLGDFYTAFLSDQQHSGKLHID</sequence>
<name>A0A8J5JIB5_HOMAM</name>
<accession>A0A8J5JIB5</accession>
<organism evidence="2 3">
    <name type="scientific">Homarus americanus</name>
    <name type="common">American lobster</name>
    <dbReference type="NCBI Taxonomy" id="6706"/>
    <lineage>
        <taxon>Eukaryota</taxon>
        <taxon>Metazoa</taxon>
        <taxon>Ecdysozoa</taxon>
        <taxon>Arthropoda</taxon>
        <taxon>Crustacea</taxon>
        <taxon>Multicrustacea</taxon>
        <taxon>Malacostraca</taxon>
        <taxon>Eumalacostraca</taxon>
        <taxon>Eucarida</taxon>
        <taxon>Decapoda</taxon>
        <taxon>Pleocyemata</taxon>
        <taxon>Astacidea</taxon>
        <taxon>Nephropoidea</taxon>
        <taxon>Nephropidae</taxon>
        <taxon>Homarus</taxon>
    </lineage>
</organism>
<evidence type="ECO:0000313" key="3">
    <source>
        <dbReference type="Proteomes" id="UP000747542"/>
    </source>
</evidence>
<comment type="caution">
    <text evidence="2">The sequence shown here is derived from an EMBL/GenBank/DDBJ whole genome shotgun (WGS) entry which is preliminary data.</text>
</comment>
<evidence type="ECO:0000313" key="2">
    <source>
        <dbReference type="EMBL" id="KAG7153654.1"/>
    </source>
</evidence>
<evidence type="ECO:0000256" key="1">
    <source>
        <dbReference type="SAM" id="MobiDB-lite"/>
    </source>
</evidence>
<reference evidence="2" key="1">
    <citation type="journal article" date="2021" name="Sci. Adv.">
        <title>The American lobster genome reveals insights on longevity, neural, and immune adaptations.</title>
        <authorList>
            <person name="Polinski J.M."/>
            <person name="Zimin A.V."/>
            <person name="Clark K.F."/>
            <person name="Kohn A.B."/>
            <person name="Sadowski N."/>
            <person name="Timp W."/>
            <person name="Ptitsyn A."/>
            <person name="Khanna P."/>
            <person name="Romanova D.Y."/>
            <person name="Williams P."/>
            <person name="Greenwood S.J."/>
            <person name="Moroz L.L."/>
            <person name="Walt D.R."/>
            <person name="Bodnar A.G."/>
        </authorList>
    </citation>
    <scope>NUCLEOTIDE SEQUENCE</scope>
    <source>
        <strain evidence="2">GMGI-L3</strain>
    </source>
</reference>
<feature type="region of interest" description="Disordered" evidence="1">
    <location>
        <begin position="168"/>
        <end position="192"/>
    </location>
</feature>
<dbReference type="Proteomes" id="UP000747542">
    <property type="component" value="Unassembled WGS sequence"/>
</dbReference>
<feature type="compositionally biased region" description="Polar residues" evidence="1">
    <location>
        <begin position="124"/>
        <end position="134"/>
    </location>
</feature>
<protein>
    <submittedName>
        <fullName evidence="2">Uncharacterized protein</fullName>
    </submittedName>
</protein>
<keyword evidence="3" id="KW-1185">Reference proteome</keyword>
<gene>
    <name evidence="2" type="ORF">Hamer_G009315</name>
</gene>
<proteinExistence type="predicted"/>
<dbReference type="AlphaFoldDB" id="A0A8J5JIB5"/>